<dbReference type="KEGG" id="sti:Sthe_3198"/>
<proteinExistence type="predicted"/>
<dbReference type="GO" id="GO:0016989">
    <property type="term" value="F:sigma factor antagonist activity"/>
    <property type="evidence" value="ECO:0007669"/>
    <property type="project" value="TreeGrafter"/>
</dbReference>
<evidence type="ECO:0000256" key="8">
    <source>
        <dbReference type="ARBA" id="ARBA00030803"/>
    </source>
</evidence>
<keyword evidence="4 9" id="KW-0812">Transmembrane</keyword>
<dbReference type="InterPro" id="IPR018764">
    <property type="entry name" value="RskA_C"/>
</dbReference>
<evidence type="ECO:0000313" key="12">
    <source>
        <dbReference type="EMBL" id="ACZ40598.1"/>
    </source>
</evidence>
<dbReference type="PANTHER" id="PTHR37461">
    <property type="entry name" value="ANTI-SIGMA-K FACTOR RSKA"/>
    <property type="match status" value="1"/>
</dbReference>
<keyword evidence="3" id="KW-1003">Cell membrane</keyword>
<reference evidence="12 13" key="2">
    <citation type="journal article" date="2010" name="Stand. Genomic Sci.">
        <title>Complete genome sequence of Desulfohalobium retbaense type strain (HR(100)).</title>
        <authorList>
            <person name="Spring S."/>
            <person name="Nolan M."/>
            <person name="Lapidus A."/>
            <person name="Glavina Del Rio T."/>
            <person name="Copeland A."/>
            <person name="Tice H."/>
            <person name="Cheng J.F."/>
            <person name="Lucas S."/>
            <person name="Land M."/>
            <person name="Chen F."/>
            <person name="Bruce D."/>
            <person name="Goodwin L."/>
            <person name="Pitluck S."/>
            <person name="Ivanova N."/>
            <person name="Mavromatis K."/>
            <person name="Mikhailova N."/>
            <person name="Pati A."/>
            <person name="Chen A."/>
            <person name="Palaniappan K."/>
            <person name="Hauser L."/>
            <person name="Chang Y.J."/>
            <person name="Jeffries C.D."/>
            <person name="Munk C."/>
            <person name="Kiss H."/>
            <person name="Chain P."/>
            <person name="Han C."/>
            <person name="Brettin T."/>
            <person name="Detter J.C."/>
            <person name="Schuler E."/>
            <person name="Goker M."/>
            <person name="Rohde M."/>
            <person name="Bristow J."/>
            <person name="Eisen J.A."/>
            <person name="Markowitz V."/>
            <person name="Hugenholtz P."/>
            <person name="Kyrpides N.C."/>
            <person name="Klenk H.P."/>
        </authorList>
    </citation>
    <scope>NUCLEOTIDE SEQUENCE [LARGE SCALE GENOMIC DNA]</scope>
    <source>
        <strain evidence="13">ATCC 49802 / DSM 20745 / S 6022</strain>
    </source>
</reference>
<protein>
    <recommendedName>
        <fullName evidence="8">Regulator of SigK</fullName>
    </recommendedName>
    <alternativeName>
        <fullName evidence="7">Sigma-K anti-sigma factor RskA</fullName>
    </alternativeName>
</protein>
<dbReference type="Proteomes" id="UP000002027">
    <property type="component" value="Chromosome 2"/>
</dbReference>
<dbReference type="InterPro" id="IPR027383">
    <property type="entry name" value="Znf_put"/>
</dbReference>
<keyword evidence="13" id="KW-1185">Reference proteome</keyword>
<dbReference type="Pfam" id="PF13490">
    <property type="entry name" value="zf-HC2"/>
    <property type="match status" value="1"/>
</dbReference>
<gene>
    <name evidence="12" type="ordered locus">Sthe_3198</name>
</gene>
<evidence type="ECO:0000256" key="9">
    <source>
        <dbReference type="SAM" id="Phobius"/>
    </source>
</evidence>
<sequence>MSEHEDHHDAIAELIPAYVLGALEPDEIEAVELHLLECPRCRAEVDEQRQVTALLPYLAEPRSVPVRARRELLARIDAAPVPIATRRRLPGPLARLGWVAAVAAVLVAAVLGINSLRMQEQVKQKDMELTAAQESQRAVARFVGSPRGFVTALESTGVAPGAEGGVILDPTRNAALLMVDGLPKPSPGQAYVVWMVRGSQHFNVGVLPVGNDGRATLYISPPDALASYDGIVVTEESGPLAANPRGVRMMTARVGQ</sequence>
<feature type="domain" description="Putative zinc-finger" evidence="11">
    <location>
        <begin position="10"/>
        <end position="42"/>
    </location>
</feature>
<dbReference type="GO" id="GO:0006417">
    <property type="term" value="P:regulation of translation"/>
    <property type="evidence" value="ECO:0007669"/>
    <property type="project" value="TreeGrafter"/>
</dbReference>
<evidence type="ECO:0000259" key="10">
    <source>
        <dbReference type="Pfam" id="PF10099"/>
    </source>
</evidence>
<keyword evidence="5 9" id="KW-1133">Transmembrane helix</keyword>
<evidence type="ECO:0000256" key="7">
    <source>
        <dbReference type="ARBA" id="ARBA00029829"/>
    </source>
</evidence>
<feature type="domain" description="Anti-sigma K factor RskA C-terminal" evidence="10">
    <location>
        <begin position="99"/>
        <end position="237"/>
    </location>
</feature>
<dbReference type="EMBL" id="CP001824">
    <property type="protein sequence ID" value="ACZ40598.1"/>
    <property type="molecule type" value="Genomic_DNA"/>
</dbReference>
<keyword evidence="6 9" id="KW-0472">Membrane</keyword>
<name>D1C9V5_SPHTD</name>
<evidence type="ECO:0000259" key="11">
    <source>
        <dbReference type="Pfam" id="PF13490"/>
    </source>
</evidence>
<dbReference type="AlphaFoldDB" id="D1C9V5"/>
<reference evidence="13" key="1">
    <citation type="submission" date="2009-11" db="EMBL/GenBank/DDBJ databases">
        <title>The complete chromosome 2 of Sphaerobacter thermophilus DSM 20745.</title>
        <authorList>
            <person name="Lucas S."/>
            <person name="Copeland A."/>
            <person name="Lapidus A."/>
            <person name="Glavina del Rio T."/>
            <person name="Dalin E."/>
            <person name="Tice H."/>
            <person name="Bruce D."/>
            <person name="Goodwin L."/>
            <person name="Pitluck S."/>
            <person name="Kyrpides N."/>
            <person name="Mavromatis K."/>
            <person name="Ivanova N."/>
            <person name="Mikhailova N."/>
            <person name="LaButti K.M."/>
            <person name="Clum A."/>
            <person name="Sun H.I."/>
            <person name="Brettin T."/>
            <person name="Detter J.C."/>
            <person name="Han C."/>
            <person name="Larimer F."/>
            <person name="Land M."/>
            <person name="Hauser L."/>
            <person name="Markowitz V."/>
            <person name="Cheng J.F."/>
            <person name="Hugenholtz P."/>
            <person name="Woyke T."/>
            <person name="Wu D."/>
            <person name="Steenblock K."/>
            <person name="Schneider S."/>
            <person name="Pukall R."/>
            <person name="Goeker M."/>
            <person name="Klenk H.P."/>
            <person name="Eisen J.A."/>
        </authorList>
    </citation>
    <scope>NUCLEOTIDE SEQUENCE [LARGE SCALE GENOMIC DNA]</scope>
    <source>
        <strain evidence="13">ATCC 49802 / DSM 20745 / S 6022</strain>
    </source>
</reference>
<feature type="transmembrane region" description="Helical" evidence="9">
    <location>
        <begin position="96"/>
        <end position="116"/>
    </location>
</feature>
<dbReference type="OrthoDB" id="162190at2"/>
<evidence type="ECO:0000256" key="2">
    <source>
        <dbReference type="ARBA" id="ARBA00004236"/>
    </source>
</evidence>
<dbReference type="GO" id="GO:0005886">
    <property type="term" value="C:plasma membrane"/>
    <property type="evidence" value="ECO:0007669"/>
    <property type="project" value="UniProtKB-SubCell"/>
</dbReference>
<dbReference type="InterPro" id="IPR051474">
    <property type="entry name" value="Anti-sigma-K/W_factor"/>
</dbReference>
<evidence type="ECO:0000256" key="1">
    <source>
        <dbReference type="ARBA" id="ARBA00004167"/>
    </source>
</evidence>
<dbReference type="HOGENOM" id="CLU_075802_3_1_0"/>
<dbReference type="Pfam" id="PF10099">
    <property type="entry name" value="RskA_C"/>
    <property type="match status" value="1"/>
</dbReference>
<dbReference type="InParanoid" id="D1C9V5"/>
<organism evidence="12 13">
    <name type="scientific">Sphaerobacter thermophilus (strain ATCC 49802 / DSM 20745 / KCCM 41009 / NCIMB 13125 / S 6022)</name>
    <dbReference type="NCBI Taxonomy" id="479434"/>
    <lineage>
        <taxon>Bacteria</taxon>
        <taxon>Pseudomonadati</taxon>
        <taxon>Thermomicrobiota</taxon>
        <taxon>Thermomicrobia</taxon>
        <taxon>Sphaerobacterales</taxon>
        <taxon>Sphaerobacterineae</taxon>
        <taxon>Sphaerobacteraceae</taxon>
        <taxon>Sphaerobacter</taxon>
    </lineage>
</organism>
<dbReference type="InterPro" id="IPR041916">
    <property type="entry name" value="Anti_sigma_zinc_sf"/>
</dbReference>
<evidence type="ECO:0000256" key="3">
    <source>
        <dbReference type="ARBA" id="ARBA00022475"/>
    </source>
</evidence>
<accession>D1C9V5</accession>
<evidence type="ECO:0000256" key="6">
    <source>
        <dbReference type="ARBA" id="ARBA00023136"/>
    </source>
</evidence>
<dbReference type="eggNOG" id="COG5662">
    <property type="taxonomic scope" value="Bacteria"/>
</dbReference>
<dbReference type="PANTHER" id="PTHR37461:SF1">
    <property type="entry name" value="ANTI-SIGMA-K FACTOR RSKA"/>
    <property type="match status" value="1"/>
</dbReference>
<dbReference type="Gene3D" id="1.10.10.1320">
    <property type="entry name" value="Anti-sigma factor, zinc-finger domain"/>
    <property type="match status" value="1"/>
</dbReference>
<evidence type="ECO:0000256" key="4">
    <source>
        <dbReference type="ARBA" id="ARBA00022692"/>
    </source>
</evidence>
<comment type="subcellular location">
    <subcellularLocation>
        <location evidence="2">Cell membrane</location>
    </subcellularLocation>
    <subcellularLocation>
        <location evidence="1">Membrane</location>
        <topology evidence="1">Single-pass membrane protein</topology>
    </subcellularLocation>
</comment>
<evidence type="ECO:0000313" key="13">
    <source>
        <dbReference type="Proteomes" id="UP000002027"/>
    </source>
</evidence>
<dbReference type="RefSeq" id="WP_012873633.1">
    <property type="nucleotide sequence ID" value="NC_013524.1"/>
</dbReference>
<dbReference type="STRING" id="479434.Sthe_3198"/>
<evidence type="ECO:0000256" key="5">
    <source>
        <dbReference type="ARBA" id="ARBA00022989"/>
    </source>
</evidence>